<dbReference type="Proteomes" id="UP000325313">
    <property type="component" value="Unassembled WGS sequence"/>
</dbReference>
<evidence type="ECO:0000313" key="2">
    <source>
        <dbReference type="EMBL" id="KAA1101253.1"/>
    </source>
</evidence>
<dbReference type="AlphaFoldDB" id="A0A5B0PK06"/>
<protein>
    <submittedName>
        <fullName evidence="2">Uncharacterized protein</fullName>
    </submittedName>
</protein>
<dbReference type="Proteomes" id="UP000324748">
    <property type="component" value="Unassembled WGS sequence"/>
</dbReference>
<gene>
    <name evidence="2" type="ORF">PGT21_013319</name>
    <name evidence="1" type="ORF">PGTUg99_034995</name>
</gene>
<name>A0A5B0PK06_PUCGR</name>
<reference evidence="3 4" key="1">
    <citation type="submission" date="2019-05" db="EMBL/GenBank/DDBJ databases">
        <title>Emergence of the Ug99 lineage of the wheat stem rust pathogen through somatic hybridization.</title>
        <authorList>
            <person name="Li F."/>
            <person name="Upadhyaya N.M."/>
            <person name="Sperschneider J."/>
            <person name="Matny O."/>
            <person name="Nguyen-Phuc H."/>
            <person name="Mago R."/>
            <person name="Raley C."/>
            <person name="Miller M.E."/>
            <person name="Silverstein K.A.T."/>
            <person name="Henningsen E."/>
            <person name="Hirsch C.D."/>
            <person name="Visser B."/>
            <person name="Pretorius Z.A."/>
            <person name="Steffenson B.J."/>
            <person name="Schwessinger B."/>
            <person name="Dodds P.N."/>
            <person name="Figueroa M."/>
        </authorList>
    </citation>
    <scope>NUCLEOTIDE SEQUENCE [LARGE SCALE GENOMIC DNA]</scope>
    <source>
        <strain evidence="2">21-0</strain>
        <strain evidence="1 4">Ug99</strain>
    </source>
</reference>
<comment type="caution">
    <text evidence="2">The sequence shown here is derived from an EMBL/GenBank/DDBJ whole genome shotgun (WGS) entry which is preliminary data.</text>
</comment>
<accession>A0A5B0PK06</accession>
<keyword evidence="3" id="KW-1185">Reference proteome</keyword>
<evidence type="ECO:0000313" key="3">
    <source>
        <dbReference type="Proteomes" id="UP000324748"/>
    </source>
</evidence>
<dbReference type="OrthoDB" id="10278441at2759"/>
<proteinExistence type="predicted"/>
<dbReference type="EMBL" id="VSWC01000053">
    <property type="protein sequence ID" value="KAA1101253.1"/>
    <property type="molecule type" value="Genomic_DNA"/>
</dbReference>
<evidence type="ECO:0000313" key="1">
    <source>
        <dbReference type="EMBL" id="KAA1088924.1"/>
    </source>
</evidence>
<evidence type="ECO:0000313" key="4">
    <source>
        <dbReference type="Proteomes" id="UP000325313"/>
    </source>
</evidence>
<sequence>MRTVWSTKHRKYIMWASSTEIEASLLKSTPKKIQDAVFRLKCILLAELRWTVVDEVHVIGYLKGFVMSK</sequence>
<dbReference type="EMBL" id="VDEP01000405">
    <property type="protein sequence ID" value="KAA1088924.1"/>
    <property type="molecule type" value="Genomic_DNA"/>
</dbReference>
<organism evidence="2 3">
    <name type="scientific">Puccinia graminis f. sp. tritici</name>
    <dbReference type="NCBI Taxonomy" id="56615"/>
    <lineage>
        <taxon>Eukaryota</taxon>
        <taxon>Fungi</taxon>
        <taxon>Dikarya</taxon>
        <taxon>Basidiomycota</taxon>
        <taxon>Pucciniomycotina</taxon>
        <taxon>Pucciniomycetes</taxon>
        <taxon>Pucciniales</taxon>
        <taxon>Pucciniaceae</taxon>
        <taxon>Puccinia</taxon>
    </lineage>
</organism>